<feature type="domain" description="Flavoprotein" evidence="5">
    <location>
        <begin position="1"/>
        <end position="139"/>
    </location>
</feature>
<feature type="binding site" evidence="3">
    <location>
        <position position="305"/>
    </location>
    <ligand>
        <name>CTP</name>
        <dbReference type="ChEBI" id="CHEBI:37563"/>
    </ligand>
</feature>
<comment type="cofactor">
    <cofactor evidence="3">
        <name>FMN</name>
        <dbReference type="ChEBI" id="CHEBI:58210"/>
    </cofactor>
    <text evidence="3">Binds 1 FMN per subunit.</text>
</comment>
<dbReference type="GO" id="GO:0071513">
    <property type="term" value="C:phosphopantothenoylcysteine decarboxylase complex"/>
    <property type="evidence" value="ECO:0007669"/>
    <property type="project" value="TreeGrafter"/>
</dbReference>
<organism evidence="7 8">
    <name type="scientific">Crenothrix polyspora</name>
    <dbReference type="NCBI Taxonomy" id="360316"/>
    <lineage>
        <taxon>Bacteria</taxon>
        <taxon>Pseudomonadati</taxon>
        <taxon>Pseudomonadota</taxon>
        <taxon>Gammaproteobacteria</taxon>
        <taxon>Methylococcales</taxon>
        <taxon>Crenotrichaceae</taxon>
        <taxon>Crenothrix</taxon>
    </lineage>
</organism>
<keyword evidence="3 4" id="KW-0288">FMN</keyword>
<evidence type="ECO:0000256" key="3">
    <source>
        <dbReference type="HAMAP-Rule" id="MF_02225"/>
    </source>
</evidence>
<dbReference type="Pfam" id="PF04127">
    <property type="entry name" value="DFP"/>
    <property type="match status" value="1"/>
</dbReference>
<feature type="region of interest" description="Phosphopantothenate--cysteine ligase" evidence="3">
    <location>
        <begin position="159"/>
        <end position="370"/>
    </location>
</feature>
<dbReference type="GO" id="GO:0015941">
    <property type="term" value="P:pantothenate catabolic process"/>
    <property type="evidence" value="ECO:0007669"/>
    <property type="project" value="InterPro"/>
</dbReference>
<evidence type="ECO:0000259" key="5">
    <source>
        <dbReference type="Pfam" id="PF02441"/>
    </source>
</evidence>
<dbReference type="EC" id="6.3.2.5" evidence="3"/>
<evidence type="ECO:0000256" key="2">
    <source>
        <dbReference type="ARBA" id="ARBA00023239"/>
    </source>
</evidence>
<keyword evidence="3" id="KW-0479">Metal-binding</keyword>
<dbReference type="InterPro" id="IPR035929">
    <property type="entry name" value="CoaB-like_sf"/>
</dbReference>
<dbReference type="PANTHER" id="PTHR14359">
    <property type="entry name" value="HOMO-OLIGOMERIC FLAVIN CONTAINING CYS DECARBOXYLASE FAMILY"/>
    <property type="match status" value="1"/>
</dbReference>
<comment type="cofactor">
    <cofactor evidence="3">
        <name>Mg(2+)</name>
        <dbReference type="ChEBI" id="CHEBI:18420"/>
    </cofactor>
</comment>
<feature type="binding site" evidence="3">
    <location>
        <position position="247"/>
    </location>
    <ligand>
        <name>CTP</name>
        <dbReference type="ChEBI" id="CHEBI:37563"/>
    </ligand>
</feature>
<accession>A0A1R4H3N5</accession>
<reference evidence="8" key="1">
    <citation type="submission" date="2017-02" db="EMBL/GenBank/DDBJ databases">
        <authorList>
            <person name="Daims H."/>
        </authorList>
    </citation>
    <scope>NUCLEOTIDE SEQUENCE [LARGE SCALE GENOMIC DNA]</scope>
</reference>
<feature type="region of interest" description="Phosphopantothenoylcysteine decarboxylase" evidence="3">
    <location>
        <begin position="1"/>
        <end position="158"/>
    </location>
</feature>
<dbReference type="InterPro" id="IPR005252">
    <property type="entry name" value="CoaBC"/>
</dbReference>
<dbReference type="NCBIfam" id="TIGR00521">
    <property type="entry name" value="coaBC_dfp"/>
    <property type="match status" value="1"/>
</dbReference>
<evidence type="ECO:0000256" key="4">
    <source>
        <dbReference type="RuleBase" id="RU364078"/>
    </source>
</evidence>
<comment type="similarity">
    <text evidence="3 4">In the N-terminal section; belongs to the HFCD (homo-oligomeric flavin containing Cys decarboxylase) superfamily.</text>
</comment>
<protein>
    <recommendedName>
        <fullName evidence="3">Coenzyme A biosynthesis bifunctional protein CoaBC</fullName>
    </recommendedName>
    <alternativeName>
        <fullName evidence="3">DNA/pantothenate metabolism flavoprotein</fullName>
    </alternativeName>
    <alternativeName>
        <fullName evidence="3">Phosphopantothenoylcysteine synthetase/decarboxylase</fullName>
        <shortName evidence="3">PPCS-PPCDC</shortName>
    </alternativeName>
    <domain>
        <recommendedName>
            <fullName evidence="3">Phosphopantothenoylcysteine decarboxylase</fullName>
            <shortName evidence="3">PPC decarboxylase</shortName>
            <shortName evidence="3">PPC-DC</shortName>
            <ecNumber evidence="3">4.1.1.36</ecNumber>
        </recommendedName>
        <alternativeName>
            <fullName evidence="3">CoaC</fullName>
        </alternativeName>
    </domain>
    <domain>
        <recommendedName>
            <fullName evidence="3">Phosphopantothenate--cysteine ligase</fullName>
            <ecNumber evidence="3">6.3.2.5</ecNumber>
        </recommendedName>
        <alternativeName>
            <fullName evidence="3">CoaB</fullName>
        </alternativeName>
        <alternativeName>
            <fullName evidence="3">Phosphopantothenoylcysteine synthetase</fullName>
            <shortName evidence="3">PPC synthetase</shortName>
            <shortName evidence="3">PPC-S</shortName>
        </alternativeName>
    </domain>
</protein>
<dbReference type="Gene3D" id="3.40.50.1950">
    <property type="entry name" value="Flavin prenyltransferase-like"/>
    <property type="match status" value="1"/>
</dbReference>
<keyword evidence="3" id="KW-0511">Multifunctional enzyme</keyword>
<dbReference type="EC" id="4.1.1.36" evidence="3"/>
<keyword evidence="1 3" id="KW-0210">Decarboxylase</keyword>
<dbReference type="SUPFAM" id="SSF52507">
    <property type="entry name" value="Homo-oligomeric flavin-containing Cys decarboxylases, HFCD"/>
    <property type="match status" value="1"/>
</dbReference>
<dbReference type="UniPathway" id="UPA00241">
    <property type="reaction ID" value="UER00353"/>
</dbReference>
<feature type="binding site" evidence="3">
    <location>
        <position position="309"/>
    </location>
    <ligand>
        <name>CTP</name>
        <dbReference type="ChEBI" id="CHEBI:37563"/>
    </ligand>
</feature>
<comment type="pathway">
    <text evidence="3 4">Cofactor biosynthesis; coenzyme A biosynthesis; CoA from (R)-pantothenate: step 2/5.</text>
</comment>
<keyword evidence="8" id="KW-1185">Reference proteome</keyword>
<keyword evidence="3 4" id="KW-0285">Flavoprotein</keyword>
<keyword evidence="3" id="KW-0460">Magnesium</keyword>
<comment type="function">
    <text evidence="4">Catalyzes two steps in the biosynthesis of coenzyme A. In the first step cysteine is conjugated to 4'-phosphopantothenate to form 4-phosphopantothenoylcysteine, in the latter compound is decarboxylated to form 4'-phosphopantotheine.</text>
</comment>
<keyword evidence="2 3" id="KW-0456">Lyase</keyword>
<comment type="catalytic activity">
    <reaction evidence="3 4">
        <text>(R)-4'-phosphopantothenate + L-cysteine + CTP = N-[(R)-4-phosphopantothenoyl]-L-cysteine + CMP + diphosphate + H(+)</text>
        <dbReference type="Rhea" id="RHEA:19397"/>
        <dbReference type="ChEBI" id="CHEBI:10986"/>
        <dbReference type="ChEBI" id="CHEBI:15378"/>
        <dbReference type="ChEBI" id="CHEBI:33019"/>
        <dbReference type="ChEBI" id="CHEBI:35235"/>
        <dbReference type="ChEBI" id="CHEBI:37563"/>
        <dbReference type="ChEBI" id="CHEBI:59458"/>
        <dbReference type="ChEBI" id="CHEBI:60377"/>
        <dbReference type="EC" id="6.3.2.5"/>
    </reaction>
</comment>
<keyword evidence="3 4" id="KW-0436">Ligase</keyword>
<evidence type="ECO:0000313" key="8">
    <source>
        <dbReference type="Proteomes" id="UP000195442"/>
    </source>
</evidence>
<feature type="binding site" evidence="3">
    <location>
        <position position="257"/>
    </location>
    <ligand>
        <name>CTP</name>
        <dbReference type="ChEBI" id="CHEBI:37563"/>
    </ligand>
</feature>
<dbReference type="SUPFAM" id="SSF102645">
    <property type="entry name" value="CoaB-like"/>
    <property type="match status" value="1"/>
</dbReference>
<dbReference type="HAMAP" id="MF_02225">
    <property type="entry name" value="CoaBC"/>
    <property type="match status" value="1"/>
</dbReference>
<dbReference type="InterPro" id="IPR036551">
    <property type="entry name" value="Flavin_trans-like"/>
</dbReference>
<feature type="binding site" evidence="3">
    <location>
        <position position="291"/>
    </location>
    <ligand>
        <name>CTP</name>
        <dbReference type="ChEBI" id="CHEBI:37563"/>
    </ligand>
</feature>
<comment type="pathway">
    <text evidence="3 4">Cofactor biosynthesis; coenzyme A biosynthesis; CoA from (R)-pantothenate: step 3/5.</text>
</comment>
<evidence type="ECO:0000256" key="1">
    <source>
        <dbReference type="ARBA" id="ARBA00022793"/>
    </source>
</evidence>
<feature type="active site" description="Proton donor" evidence="3">
    <location>
        <position position="120"/>
    </location>
</feature>
<evidence type="ECO:0000313" key="7">
    <source>
        <dbReference type="EMBL" id="SJM90787.1"/>
    </source>
</evidence>
<evidence type="ECO:0000259" key="6">
    <source>
        <dbReference type="Pfam" id="PF04127"/>
    </source>
</evidence>
<dbReference type="AlphaFoldDB" id="A0A1R4H3N5"/>
<comment type="function">
    <text evidence="3">Catalyzes two sequential steps in the biosynthesis of coenzyme A. In the first step cysteine is conjugated to 4'-phosphopantothenate to form 4-phosphopantothenoylcysteine. In the second step the latter compound is decarboxylated to form 4'-phosphopantotheine.</text>
</comment>
<dbReference type="EMBL" id="FUKJ01000097">
    <property type="protein sequence ID" value="SJM90787.1"/>
    <property type="molecule type" value="Genomic_DNA"/>
</dbReference>
<comment type="caution">
    <text evidence="3">Lacks conserved residue(s) required for the propagation of feature annotation.</text>
</comment>
<dbReference type="PANTHER" id="PTHR14359:SF6">
    <property type="entry name" value="PHOSPHOPANTOTHENOYLCYSTEINE DECARBOXYLASE"/>
    <property type="match status" value="1"/>
</dbReference>
<dbReference type="GO" id="GO:0010181">
    <property type="term" value="F:FMN binding"/>
    <property type="evidence" value="ECO:0007669"/>
    <property type="project" value="UniProtKB-UniRule"/>
</dbReference>
<name>A0A1R4H3N5_9GAMM</name>
<feature type="domain" description="DNA/pantothenate metabolism flavoprotein C-terminal" evidence="6">
    <location>
        <begin position="154"/>
        <end position="362"/>
    </location>
</feature>
<dbReference type="Proteomes" id="UP000195442">
    <property type="component" value="Unassembled WGS sequence"/>
</dbReference>
<dbReference type="InterPro" id="IPR003382">
    <property type="entry name" value="Flavoprotein"/>
</dbReference>
<comment type="similarity">
    <text evidence="3 4">In the C-terminal section; belongs to the PPC synthetase family.</text>
</comment>
<proteinExistence type="inferred from homology"/>
<dbReference type="GO" id="GO:0046872">
    <property type="term" value="F:metal ion binding"/>
    <property type="evidence" value="ECO:0007669"/>
    <property type="project" value="UniProtKB-KW"/>
</dbReference>
<dbReference type="InterPro" id="IPR007085">
    <property type="entry name" value="DNA/pantothenate-metab_flavo_C"/>
</dbReference>
<sequence>MTQSATHFISPLTFQALSGNPVCTTLLDTDAENAMGHINLARWADLFLIAPATANVLAKCSHGLADDLVSTLYLAATCPIVMAPAMNQAMWHKTVTQENVQTLIRHGVTLMGPGQGTQACGEMGFGRMSEASEICDFLVSRLHHQDAPPAELSLHGKKVLISAGPTREALDPVRYITNRSSGKMGYALATAAVHAGAQVVLVSGPVALMPPDTVEMVAVESAEQMYAEIMARVQSFDIYIGAAAIADYTPVITQSEKIKKQATEMVITLKKTRDVLAEVACIAKHPFTVGFAAETHDLEHYAQDKLNRKKIDMIAANWVGKAQGGFESADNELHVFWKNGQKTLAMADKNQIAVQLIQLIAERMNEKSTT</sequence>
<dbReference type="GO" id="GO:0004633">
    <property type="term" value="F:phosphopantothenoylcysteine decarboxylase activity"/>
    <property type="evidence" value="ECO:0007669"/>
    <property type="project" value="UniProtKB-UniRule"/>
</dbReference>
<dbReference type="GO" id="GO:0004632">
    <property type="term" value="F:phosphopantothenate--cysteine ligase activity"/>
    <property type="evidence" value="ECO:0007669"/>
    <property type="project" value="UniProtKB-UniRule"/>
</dbReference>
<gene>
    <name evidence="7" type="primary">dfp</name>
    <name evidence="3" type="synonym">coaBC</name>
    <name evidence="7" type="ORF">CRENPOLYSF2_1860002</name>
</gene>
<dbReference type="Pfam" id="PF02441">
    <property type="entry name" value="Flavoprotein"/>
    <property type="match status" value="1"/>
</dbReference>
<dbReference type="Gene3D" id="3.40.50.10300">
    <property type="entry name" value="CoaB-like"/>
    <property type="match status" value="1"/>
</dbReference>
<comment type="catalytic activity">
    <reaction evidence="3 4">
        <text>N-[(R)-4-phosphopantothenoyl]-L-cysteine + H(+) = (R)-4'-phosphopantetheine + CO2</text>
        <dbReference type="Rhea" id="RHEA:16793"/>
        <dbReference type="ChEBI" id="CHEBI:15378"/>
        <dbReference type="ChEBI" id="CHEBI:16526"/>
        <dbReference type="ChEBI" id="CHEBI:59458"/>
        <dbReference type="ChEBI" id="CHEBI:61723"/>
        <dbReference type="EC" id="4.1.1.36"/>
    </reaction>
</comment>
<dbReference type="GO" id="GO:0015937">
    <property type="term" value="P:coenzyme A biosynthetic process"/>
    <property type="evidence" value="ECO:0007669"/>
    <property type="project" value="UniProtKB-UniRule"/>
</dbReference>